<dbReference type="InterPro" id="IPR032675">
    <property type="entry name" value="LRR_dom_sf"/>
</dbReference>
<name>D8RVR7_SELML</name>
<gene>
    <name evidence="1" type="ORF">SELMODRAFT_415323</name>
</gene>
<dbReference type="Gramene" id="EFJ24003">
    <property type="protein sequence ID" value="EFJ24003"/>
    <property type="gene ID" value="SELMODRAFT_415323"/>
</dbReference>
<evidence type="ECO:0000313" key="1">
    <source>
        <dbReference type="EMBL" id="EFJ24003.1"/>
    </source>
</evidence>
<dbReference type="EMBL" id="GL377591">
    <property type="protein sequence ID" value="EFJ24003.1"/>
    <property type="molecule type" value="Genomic_DNA"/>
</dbReference>
<proteinExistence type="predicted"/>
<evidence type="ECO:0000313" key="2">
    <source>
        <dbReference type="Proteomes" id="UP000001514"/>
    </source>
</evidence>
<dbReference type="HOGENOM" id="CLU_045756_0_0_1"/>
<dbReference type="Gene3D" id="3.80.10.10">
    <property type="entry name" value="Ribonuclease Inhibitor"/>
    <property type="match status" value="1"/>
</dbReference>
<protein>
    <recommendedName>
        <fullName evidence="3">F-box domain-containing protein</fullName>
    </recommendedName>
</protein>
<dbReference type="KEGG" id="smo:SELMODRAFT_415323"/>
<sequence length="516" mass="59062">MRRSVELDDGALVEILSRVADARRIAQCSLVCKRWQELRWAVTGLHFDFRARSKEEVREKEDVIAAVLRRTKNRAPGCLKTLKVSLRCDEPSEATGHWLMWADSLTALWLEATVSLRWGPAVWNSVLRLDTLRGVQIVGRFYSKNLLPVVDESPFQSLRYCRFSKAINVTNLLLEALLAASPALENLSVDFFGDVSRPALTVSSASLRTLRLFGCWRDGDAFKVVLNAPRLASFVFGNLPSRSARLSIHFLSKNLSSLELFSSCELENRCDLLQSLRITGNWALENVANVFQFTPMVTVLHLGLRSTGKTRIDNFLAPLINLKRIHFYGLAMMSFVGGDMRLEALHVHLWADLDFRYAAPDISLFKAFLEVHKIPSLVVHCKEMADHETKSVKENYECWRVLFDLLLFYPSRVTLKKRSHHLLNRMRGMELKRWQELRFGFYRALMGQPPLVKNLRTLEFRDTVLTAEDLWRLEPDEMITQGDKTLPQAQMSPDLVIAPLLRLKAVHLDCASRKLL</sequence>
<dbReference type="PANTHER" id="PTHR31900">
    <property type="entry name" value="F-BOX/RNI SUPERFAMILY PROTEIN-RELATED"/>
    <property type="match status" value="1"/>
</dbReference>
<dbReference type="AlphaFoldDB" id="D8RVR7"/>
<dbReference type="PANTHER" id="PTHR31900:SF30">
    <property type="entry name" value="SUPERFAMILY PROTEIN, PUTATIVE-RELATED"/>
    <property type="match status" value="1"/>
</dbReference>
<organism evidence="2">
    <name type="scientific">Selaginella moellendorffii</name>
    <name type="common">Spikemoss</name>
    <dbReference type="NCBI Taxonomy" id="88036"/>
    <lineage>
        <taxon>Eukaryota</taxon>
        <taxon>Viridiplantae</taxon>
        <taxon>Streptophyta</taxon>
        <taxon>Embryophyta</taxon>
        <taxon>Tracheophyta</taxon>
        <taxon>Lycopodiopsida</taxon>
        <taxon>Selaginellales</taxon>
        <taxon>Selaginellaceae</taxon>
        <taxon>Selaginella</taxon>
    </lineage>
</organism>
<dbReference type="SUPFAM" id="SSF81383">
    <property type="entry name" value="F-box domain"/>
    <property type="match status" value="1"/>
</dbReference>
<evidence type="ECO:0008006" key="3">
    <source>
        <dbReference type="Google" id="ProtNLM"/>
    </source>
</evidence>
<dbReference type="Gene3D" id="1.20.1280.50">
    <property type="match status" value="1"/>
</dbReference>
<dbReference type="InterPro" id="IPR050232">
    <property type="entry name" value="FBL13/AtMIF1-like"/>
</dbReference>
<dbReference type="InterPro" id="IPR036047">
    <property type="entry name" value="F-box-like_dom_sf"/>
</dbReference>
<keyword evidence="2" id="KW-1185">Reference proteome</keyword>
<accession>D8RVR7</accession>
<dbReference type="SUPFAM" id="SSF52047">
    <property type="entry name" value="RNI-like"/>
    <property type="match status" value="2"/>
</dbReference>
<dbReference type="InParanoid" id="D8RVR7"/>
<dbReference type="FunCoup" id="D8RVR7">
    <property type="interactions" value="2632"/>
</dbReference>
<reference evidence="1 2" key="1">
    <citation type="journal article" date="2011" name="Science">
        <title>The Selaginella genome identifies genetic changes associated with the evolution of vascular plants.</title>
        <authorList>
            <person name="Banks J.A."/>
            <person name="Nishiyama T."/>
            <person name="Hasebe M."/>
            <person name="Bowman J.L."/>
            <person name="Gribskov M."/>
            <person name="dePamphilis C."/>
            <person name="Albert V.A."/>
            <person name="Aono N."/>
            <person name="Aoyama T."/>
            <person name="Ambrose B.A."/>
            <person name="Ashton N.W."/>
            <person name="Axtell M.J."/>
            <person name="Barker E."/>
            <person name="Barker M.S."/>
            <person name="Bennetzen J.L."/>
            <person name="Bonawitz N.D."/>
            <person name="Chapple C."/>
            <person name="Cheng C."/>
            <person name="Correa L.G."/>
            <person name="Dacre M."/>
            <person name="DeBarry J."/>
            <person name="Dreyer I."/>
            <person name="Elias M."/>
            <person name="Engstrom E.M."/>
            <person name="Estelle M."/>
            <person name="Feng L."/>
            <person name="Finet C."/>
            <person name="Floyd S.K."/>
            <person name="Frommer W.B."/>
            <person name="Fujita T."/>
            <person name="Gramzow L."/>
            <person name="Gutensohn M."/>
            <person name="Harholt J."/>
            <person name="Hattori M."/>
            <person name="Heyl A."/>
            <person name="Hirai T."/>
            <person name="Hiwatashi Y."/>
            <person name="Ishikawa M."/>
            <person name="Iwata M."/>
            <person name="Karol K.G."/>
            <person name="Koehler B."/>
            <person name="Kolukisaoglu U."/>
            <person name="Kubo M."/>
            <person name="Kurata T."/>
            <person name="Lalonde S."/>
            <person name="Li K."/>
            <person name="Li Y."/>
            <person name="Litt A."/>
            <person name="Lyons E."/>
            <person name="Manning G."/>
            <person name="Maruyama T."/>
            <person name="Michael T.P."/>
            <person name="Mikami K."/>
            <person name="Miyazaki S."/>
            <person name="Morinaga S."/>
            <person name="Murata T."/>
            <person name="Mueller-Roeber B."/>
            <person name="Nelson D.R."/>
            <person name="Obara M."/>
            <person name="Oguri Y."/>
            <person name="Olmstead R.G."/>
            <person name="Onodera N."/>
            <person name="Petersen B.L."/>
            <person name="Pils B."/>
            <person name="Prigge M."/>
            <person name="Rensing S.A."/>
            <person name="Riano-Pachon D.M."/>
            <person name="Roberts A.W."/>
            <person name="Sato Y."/>
            <person name="Scheller H.V."/>
            <person name="Schulz B."/>
            <person name="Schulz C."/>
            <person name="Shakirov E.V."/>
            <person name="Shibagaki N."/>
            <person name="Shinohara N."/>
            <person name="Shippen D.E."/>
            <person name="Soerensen I."/>
            <person name="Sotooka R."/>
            <person name="Sugimoto N."/>
            <person name="Sugita M."/>
            <person name="Sumikawa N."/>
            <person name="Tanurdzic M."/>
            <person name="Theissen G."/>
            <person name="Ulvskov P."/>
            <person name="Wakazuki S."/>
            <person name="Weng J.K."/>
            <person name="Willats W.W."/>
            <person name="Wipf D."/>
            <person name="Wolf P.G."/>
            <person name="Yang L."/>
            <person name="Zimmer A.D."/>
            <person name="Zhu Q."/>
            <person name="Mitros T."/>
            <person name="Hellsten U."/>
            <person name="Loque D."/>
            <person name="Otillar R."/>
            <person name="Salamov A."/>
            <person name="Schmutz J."/>
            <person name="Shapiro H."/>
            <person name="Lindquist E."/>
            <person name="Lucas S."/>
            <person name="Rokhsar D."/>
            <person name="Grigoriev I.V."/>
        </authorList>
    </citation>
    <scope>NUCLEOTIDE SEQUENCE [LARGE SCALE GENOMIC DNA]</scope>
</reference>
<dbReference type="Proteomes" id="UP000001514">
    <property type="component" value="Unassembled WGS sequence"/>
</dbReference>